<dbReference type="AlphaFoldDB" id="A0A4Q7APX6"/>
<accession>A0A4Q7APX6</accession>
<organism evidence="1 2">
    <name type="scientific">Acinetobacter bouvetii</name>
    <dbReference type="NCBI Taxonomy" id="202951"/>
    <lineage>
        <taxon>Bacteria</taxon>
        <taxon>Pseudomonadati</taxon>
        <taxon>Pseudomonadota</taxon>
        <taxon>Gammaproteobacteria</taxon>
        <taxon>Moraxellales</taxon>
        <taxon>Moraxellaceae</taxon>
        <taxon>Acinetobacter</taxon>
    </lineage>
</organism>
<evidence type="ECO:0000313" key="1">
    <source>
        <dbReference type="EMBL" id="RZG65225.1"/>
    </source>
</evidence>
<sequence>MLTQENNLDHQITSYLDRKICLILSEKLNTFQNIKVENNFYLSDNASMYQDSIHITKIKRNDGQQYVEALCNVRSEVQNLNLLQHDIDSLNRTLDKIHLELQKSSPQRMILKTCFELIPPSVIALESIIQLGRLIGIS</sequence>
<evidence type="ECO:0000313" key="2">
    <source>
        <dbReference type="Proteomes" id="UP000293483"/>
    </source>
</evidence>
<protein>
    <submittedName>
        <fullName evidence="1">Uncharacterized protein</fullName>
    </submittedName>
</protein>
<gene>
    <name evidence="1" type="ORF">EXE25_14475</name>
</gene>
<name>A0A4Q7APX6_9GAMM</name>
<comment type="caution">
    <text evidence="1">The sequence shown here is derived from an EMBL/GenBank/DDBJ whole genome shotgun (WGS) entry which is preliminary data.</text>
</comment>
<dbReference type="EMBL" id="SGSU01000017">
    <property type="protein sequence ID" value="RZG65225.1"/>
    <property type="molecule type" value="Genomic_DNA"/>
</dbReference>
<proteinExistence type="predicted"/>
<dbReference type="Proteomes" id="UP000293483">
    <property type="component" value="Unassembled WGS sequence"/>
</dbReference>
<dbReference type="RefSeq" id="WP_130147479.1">
    <property type="nucleotide sequence ID" value="NZ_SGSU01000017.1"/>
</dbReference>
<reference evidence="1 2" key="1">
    <citation type="submission" date="2019-02" db="EMBL/GenBank/DDBJ databases">
        <title>The Batch Genome Submission of Acinetobacter spp. strains.</title>
        <authorList>
            <person name="Qin J."/>
            <person name="Hu Y."/>
            <person name="Ye H."/>
            <person name="Wei L."/>
            <person name="Feng Y."/>
            <person name="Zong Z."/>
        </authorList>
    </citation>
    <scope>NUCLEOTIDE SEQUENCE [LARGE SCALE GENOMIC DNA]</scope>
    <source>
        <strain evidence="1 2">WCHABo060081</strain>
    </source>
</reference>